<protein>
    <submittedName>
        <fullName evidence="2">KAP NTPase domain-containing protein</fullName>
    </submittedName>
</protein>
<sequence length="1743" mass="197351">MTKPIEFLVGKIGHFIKNFIKVSARAVDPYTDEKDRKKFIDELCNKIRNEYESPYIAMKLLSYKLLSPDQSEASNSLDAMDICVRKCGSRVVNEIGKYKFLNQFIRLLSPKYQGFETSSEVKEKAIRVLFSWKQSMKHVEKLQQVYNKLKEQDIIEDDPELEIDIPQVPKTPPRLASFEDEEKSQLLDELLKSKNPEDLQAANRLIKSMVRSDEQKMIKTMERRQLMETAQNYAQLLQEMLGKKPDDLTGIFSLEPEYNSEDLTILNEMQQWLLTTRPTLFRYASEAAETQDDSLEQILSLNDAINKALQTYDEKMKMPQLKAEENGLKQHNEKNNGQNHELQPRNMDDVDLLSIFSPAMTRKDYVKPPKNNLNNSKNNEIDSILQNLENFRFDQSSTKSVRFQTESFSIEDTPSTVADLTISTTQTPIIYMNHDLIKGILYPATYPNAKNGNVIYFVSVISITNPNACINIKLRMSAISNKVQAKLLPSSTTSLAAFHPLHPTPTISQVLMILPSNKEVDKIELSYEFTYESTEPHWLSGIMLPLQEVDSSIGAGLLDHEEPTLLQVEEYFAQVESGIMPYFSRFFNKKSLIRNGTGETLLIAAARTGQTALVPELLKDADVEETDNDGWSALLNAAKEGHVEICRMLLDAGAAVDQPDLMGWTPLLWATYKDRLAVVELLLDRKAHANIVGEEDGMTPLIVAAGRGFGDIVKKLLEKDVHVNACDKFGSTALIWAARKGYLHIVEDLLNAGVELDAVGMYSSTALMLATRGNYIKVVETILAREPNVNVCDYNGLSALAIAAREGYVEIAEALIHAGAFVNLVDRFGNSILASAVRSGNLTIVKMLLDKYSDVNARDSENRTPLHLAIDKSYMDIVLALLERKPNLELKNQEGETALLRAVKNRDVALCQLLVNHGAKIGATDNNGDNPLHLALRARSTRLTQVLLVNPSDSKLLYRPNKYGETPYSIDQQNPNPILPSIFGPIGADVDVKNMLGYDAYSDVLADIVCEPNLTLPLMIGLFAKWGSGKSLLLPKIRDSMRSFSRTWLDGIELTWSWRIFFGLVLANFLFTLVLCGIVAVFRANIIYPGIVGFGMFLIVAGFYLFVYYGSEIKLWANTIVTARFIARNVARFKLVLSVLTVNAPVRTDKDLIVSPVTFLFADDHRLSFIGGEHALTNIVQSLYEAAEIHYGVLAVRLASAFKATNSPYRNIRYRTLAGLPLIVYFIVTIISFSVGMILLITHFDTLNELDTSASYLIASLCSFTICLVSSIFPFYVIFMRIFVDVPVRRVKKIARDVHRMPFERMIQKLQKEVDMLVSLVHTLDAFTNSQTRLVIMVDGLDGCEQNKMVQIFDSLILFFSSRQNLPFIVILAVDPHIIIGAINQNVRALASNEITGHDYMKNNINMPFFLHHAAIKQLQSNLRKRCESVSEWKERALGRSDTFRESRISLRDVASNREGNGLVAEGFAPTEGDFANMNPRTVRRIVNSMALTGRLLRTFEIEFSWGLLYYWIALIEQWPYRMCWLLEKSQDIADDQITIGELYHMVKGQLPGKNILIELDRNPREFEQFLRKMSSKAEQLTVGQMRQWVACTSNLDPYLRKLIKDQKKEVEGIVENDEADPLGAFQPIGAAEYLFDDPTIWNIVTKPLVKMQIEDVLSLIGRLNIPQQRLKEEILPMFVMLNLNGLVLQSCDLGELQRQLNIPLGDWTLIRLLIETLRKWKPQPIQPQRSFSLRPHHTYDHW</sequence>
<organism evidence="1 2">
    <name type="scientific">Panagrolaimus sp. JU765</name>
    <dbReference type="NCBI Taxonomy" id="591449"/>
    <lineage>
        <taxon>Eukaryota</taxon>
        <taxon>Metazoa</taxon>
        <taxon>Ecdysozoa</taxon>
        <taxon>Nematoda</taxon>
        <taxon>Chromadorea</taxon>
        <taxon>Rhabditida</taxon>
        <taxon>Tylenchina</taxon>
        <taxon>Panagrolaimomorpha</taxon>
        <taxon>Panagrolaimoidea</taxon>
        <taxon>Panagrolaimidae</taxon>
        <taxon>Panagrolaimus</taxon>
    </lineage>
</organism>
<name>A0AC34Q5K5_9BILA</name>
<proteinExistence type="predicted"/>
<dbReference type="Proteomes" id="UP000887576">
    <property type="component" value="Unplaced"/>
</dbReference>
<accession>A0AC34Q5K5</accession>
<reference evidence="2" key="1">
    <citation type="submission" date="2022-11" db="UniProtKB">
        <authorList>
            <consortium name="WormBaseParasite"/>
        </authorList>
    </citation>
    <scope>IDENTIFICATION</scope>
</reference>
<evidence type="ECO:0000313" key="2">
    <source>
        <dbReference type="WBParaSite" id="JU765_v2.g13198.t5"/>
    </source>
</evidence>
<evidence type="ECO:0000313" key="1">
    <source>
        <dbReference type="Proteomes" id="UP000887576"/>
    </source>
</evidence>
<dbReference type="WBParaSite" id="JU765_v2.g13198.t5">
    <property type="protein sequence ID" value="JU765_v2.g13198.t5"/>
    <property type="gene ID" value="JU765_v2.g13198"/>
</dbReference>